<dbReference type="PANTHER" id="PTHR31642:SF310">
    <property type="entry name" value="FATTY ALCOHOL:CAFFEOYL-COA ACYLTRANSFERASE"/>
    <property type="match status" value="1"/>
</dbReference>
<proteinExistence type="predicted"/>
<dbReference type="EMBL" id="ML732877">
    <property type="protein sequence ID" value="KAB8268152.1"/>
    <property type="molecule type" value="Genomic_DNA"/>
</dbReference>
<dbReference type="Proteomes" id="UP000326289">
    <property type="component" value="Unassembled WGS sequence"/>
</dbReference>
<dbReference type="GO" id="GO:0016747">
    <property type="term" value="F:acyltransferase activity, transferring groups other than amino-acyl groups"/>
    <property type="evidence" value="ECO:0007669"/>
    <property type="project" value="TreeGrafter"/>
</dbReference>
<protein>
    <recommendedName>
        <fullName evidence="4">Transferase family-domain-containing protein</fullName>
    </recommendedName>
</protein>
<name>A0A5N6IN87_9EURO</name>
<dbReference type="PANTHER" id="PTHR31642">
    <property type="entry name" value="TRICHOTHECENE 3-O-ACETYLTRANSFERASE"/>
    <property type="match status" value="1"/>
</dbReference>
<gene>
    <name evidence="2" type="ORF">BDV30DRAFT_243645</name>
</gene>
<evidence type="ECO:0000313" key="2">
    <source>
        <dbReference type="EMBL" id="KAB8268152.1"/>
    </source>
</evidence>
<evidence type="ECO:0000256" key="1">
    <source>
        <dbReference type="ARBA" id="ARBA00022679"/>
    </source>
</evidence>
<keyword evidence="3" id="KW-1185">Reference proteome</keyword>
<dbReference type="InterPro" id="IPR023213">
    <property type="entry name" value="CAT-like_dom_sf"/>
</dbReference>
<evidence type="ECO:0000313" key="3">
    <source>
        <dbReference type="Proteomes" id="UP000326289"/>
    </source>
</evidence>
<dbReference type="InterPro" id="IPR050317">
    <property type="entry name" value="Plant_Fungal_Acyltransferase"/>
</dbReference>
<dbReference type="Gene3D" id="3.30.559.10">
    <property type="entry name" value="Chloramphenicol acetyltransferase-like domain"/>
    <property type="match status" value="2"/>
</dbReference>
<sequence length="465" mass="52135">MLSFQPIPFTPLDNLLHPHPMSFILFFNVEDLNACIRILTDAASCLLQYIPLLSGVKADLPVSGFKSSKHFIVPPSNELTLQSWVKVQQLSLQMVKFHSDPVLLQQLIDQSWPTEERCLTRITITGLADGVALCLTADHYAFDGRGAFLILEMLADICQGRSPRIVHEHEAILRNMISSLRPMSSALSRDFSKDFINYDNVVKPECRPALEVRSQRFTLSFPRLMKLTETCNGSWNAVLKSSKTEENISLSLNDVCVSAIALAIMKARNKGSRSKEPSGKIDFGMAVDIRRHLGRVLDGMASYLGNTIVAVSVHTSLPPIPIQFKKTSGLSGIVHDDIYHIFHLGKYLRKELMAIDEDYVYHLLKFLHGNERNEQVFLAGWGMPFSSLLRLPFYALEFGPNLGSAADFQTVFGGSDGSVYILPRRRPMDGDAEVDTVPIEVCIALDKRDMDQLQVQPLFRWLQGN</sequence>
<organism evidence="2 3">
    <name type="scientific">Aspergillus minisclerotigenes</name>
    <dbReference type="NCBI Taxonomy" id="656917"/>
    <lineage>
        <taxon>Eukaryota</taxon>
        <taxon>Fungi</taxon>
        <taxon>Dikarya</taxon>
        <taxon>Ascomycota</taxon>
        <taxon>Pezizomycotina</taxon>
        <taxon>Eurotiomycetes</taxon>
        <taxon>Eurotiomycetidae</taxon>
        <taxon>Eurotiales</taxon>
        <taxon>Aspergillaceae</taxon>
        <taxon>Aspergillus</taxon>
        <taxon>Aspergillus subgen. Circumdati</taxon>
    </lineage>
</organism>
<accession>A0A5N6IN87</accession>
<keyword evidence="1" id="KW-0808">Transferase</keyword>
<dbReference type="AlphaFoldDB" id="A0A5N6IN87"/>
<reference evidence="2 3" key="1">
    <citation type="submission" date="2019-04" db="EMBL/GenBank/DDBJ databases">
        <title>Fungal friends and foes A comparative genomics study of 23 Aspergillus species from section Flavi.</title>
        <authorList>
            <consortium name="DOE Joint Genome Institute"/>
            <person name="Kjaerbolling I."/>
            <person name="Vesth T.C."/>
            <person name="Frisvad J.C."/>
            <person name="Nybo J.L."/>
            <person name="Theobald S."/>
            <person name="Kildgaard S."/>
            <person name="Petersen T.I."/>
            <person name="Kuo A."/>
            <person name="Sato A."/>
            <person name="Lyhne E.K."/>
            <person name="Kogle M.E."/>
            <person name="Wiebenga A."/>
            <person name="Kun R.S."/>
            <person name="Lubbers R.J."/>
            <person name="Makela M.R."/>
            <person name="Barry K."/>
            <person name="Chovatia M."/>
            <person name="Clum A."/>
            <person name="Daum C."/>
            <person name="Haridas S."/>
            <person name="He G."/>
            <person name="LaButti K."/>
            <person name="Lipzen A."/>
            <person name="Mondo S."/>
            <person name="Pangilinan J."/>
            <person name="Riley R."/>
            <person name="Salamov A."/>
            <person name="Simmons B.A."/>
            <person name="Magnuson J.K."/>
            <person name="Henrissat B."/>
            <person name="Mortensen U.H."/>
            <person name="Larsen T.O."/>
            <person name="De vries R.P."/>
            <person name="Grigoriev I.V."/>
            <person name="Machida M."/>
            <person name="Baker S.E."/>
            <person name="Andersen M.R."/>
        </authorList>
    </citation>
    <scope>NUCLEOTIDE SEQUENCE [LARGE SCALE GENOMIC DNA]</scope>
    <source>
        <strain evidence="2 3">CBS 117635</strain>
    </source>
</reference>
<evidence type="ECO:0008006" key="4">
    <source>
        <dbReference type="Google" id="ProtNLM"/>
    </source>
</evidence>
<dbReference type="Pfam" id="PF02458">
    <property type="entry name" value="Transferase"/>
    <property type="match status" value="1"/>
</dbReference>